<dbReference type="PIRSF" id="PIRSF001221">
    <property type="entry name" value="Amidase_fungi"/>
    <property type="match status" value="1"/>
</dbReference>
<dbReference type="EMBL" id="CP046239">
    <property type="protein sequence ID" value="WFD49815.1"/>
    <property type="molecule type" value="Genomic_DNA"/>
</dbReference>
<comment type="similarity">
    <text evidence="2">Belongs to the amidase family.</text>
</comment>
<dbReference type="EC" id="3.5.1.4" evidence="3"/>
<evidence type="ECO:0000313" key="6">
    <source>
        <dbReference type="EMBL" id="WFD49815.1"/>
    </source>
</evidence>
<dbReference type="Gene3D" id="3.90.1300.10">
    <property type="entry name" value="Amidase signature (AS) domain"/>
    <property type="match status" value="1"/>
</dbReference>
<evidence type="ECO:0000256" key="1">
    <source>
        <dbReference type="ARBA" id="ARBA00001311"/>
    </source>
</evidence>
<evidence type="ECO:0000256" key="3">
    <source>
        <dbReference type="ARBA" id="ARBA00012922"/>
    </source>
</evidence>
<keyword evidence="7" id="KW-1185">Reference proteome</keyword>
<keyword evidence="4 6" id="KW-0378">Hydrolase</keyword>
<comment type="catalytic activity">
    <reaction evidence="1">
        <text>a monocarboxylic acid amide + H2O = a monocarboxylate + NH4(+)</text>
        <dbReference type="Rhea" id="RHEA:12020"/>
        <dbReference type="ChEBI" id="CHEBI:15377"/>
        <dbReference type="ChEBI" id="CHEBI:28938"/>
        <dbReference type="ChEBI" id="CHEBI:35757"/>
        <dbReference type="ChEBI" id="CHEBI:83628"/>
        <dbReference type="EC" id="3.5.1.4"/>
    </reaction>
</comment>
<evidence type="ECO:0000313" key="7">
    <source>
        <dbReference type="Proteomes" id="UP000818624"/>
    </source>
</evidence>
<dbReference type="InterPro" id="IPR020556">
    <property type="entry name" value="Amidase_CS"/>
</dbReference>
<protein>
    <recommendedName>
        <fullName evidence="3">amidase</fullName>
        <ecNumber evidence="3">3.5.1.4</ecNumber>
    </recommendedName>
</protein>
<feature type="domain" description="Amidase" evidence="5">
    <location>
        <begin position="75"/>
        <end position="538"/>
    </location>
</feature>
<dbReference type="Pfam" id="PF01425">
    <property type="entry name" value="Amidase"/>
    <property type="match status" value="1"/>
</dbReference>
<dbReference type="InterPro" id="IPR023631">
    <property type="entry name" value="Amidase_dom"/>
</dbReference>
<dbReference type="PROSITE" id="PS00571">
    <property type="entry name" value="AMIDASES"/>
    <property type="match status" value="1"/>
</dbReference>
<dbReference type="InterPro" id="IPR036928">
    <property type="entry name" value="AS_sf"/>
</dbReference>
<evidence type="ECO:0000256" key="2">
    <source>
        <dbReference type="ARBA" id="ARBA00009199"/>
    </source>
</evidence>
<proteinExistence type="inferred from homology"/>
<organism evidence="6 7">
    <name type="scientific">Malassezia furfur</name>
    <name type="common">Pityriasis versicolor infection agent</name>
    <name type="synonym">Pityrosporum furfur</name>
    <dbReference type="NCBI Taxonomy" id="55194"/>
    <lineage>
        <taxon>Eukaryota</taxon>
        <taxon>Fungi</taxon>
        <taxon>Dikarya</taxon>
        <taxon>Basidiomycota</taxon>
        <taxon>Ustilaginomycotina</taxon>
        <taxon>Malasseziomycetes</taxon>
        <taxon>Malasseziales</taxon>
        <taxon>Malasseziaceae</taxon>
        <taxon>Malassezia</taxon>
    </lineage>
</organism>
<dbReference type="PANTHER" id="PTHR46072">
    <property type="entry name" value="AMIDASE-RELATED-RELATED"/>
    <property type="match status" value="1"/>
</dbReference>
<sequence length="557" mass="60474">MTQEWELRANAKRESVLDKIPEEWRLKDIPDSVSLPNVINYATDYLSEEERRITAMDFGHLASAIASGQITSRKATESFAHRAAIAHQLTNCLCEFMLESALIEADRLDKHLQETGKTVGPLHGVPISLKDQFFVEGYETSVGFVAWLDGPAKKDDEDGIVPILRAAGAVFHVKTNVPTSVMSIETVNYIIGRTSNPYNRNCSAGGSSGGEGSLLAQRGAPLGVGTDIGGSIRIPSSLNGVWGLKASPGRFSPRGKRRTIVGQLSIPSVIGPMGKSLAGLELFTKVALAAKLWEVDPEVVELPCRPFEAPSRLVFGLLLDDGCVAPQPPIRKALEQVADALCQAGHEVIKFTPPSHQTANELWVSLSLLIQASTMTQCGGNAIHALCEESGEPLINEVGEIMGKARGDRRVVSAEEVWKMSAERVAYTRTYDQAWNATANVTESKRPMDALLMPNTAAVSWERGGPNYLGYTAVVNVLQYTSLSMPLAKADGNTQDVRNEFYSEMDKAVYEAYSPAKFVGMPIGIQMVGRRFQEEKILAIAKIVESIVPNKTSCDGL</sequence>
<dbReference type="GO" id="GO:0004040">
    <property type="term" value="F:amidase activity"/>
    <property type="evidence" value="ECO:0007669"/>
    <property type="project" value="UniProtKB-EC"/>
</dbReference>
<evidence type="ECO:0000259" key="5">
    <source>
        <dbReference type="Pfam" id="PF01425"/>
    </source>
</evidence>
<gene>
    <name evidence="6" type="ORF">GLX27_004500</name>
</gene>
<dbReference type="SUPFAM" id="SSF75304">
    <property type="entry name" value="Amidase signature (AS) enzymes"/>
    <property type="match status" value="1"/>
</dbReference>
<name>A0ABY8EZT2_MALFU</name>
<accession>A0ABY8EZT2</accession>
<dbReference type="Proteomes" id="UP000818624">
    <property type="component" value="Chromosome 6"/>
</dbReference>
<reference evidence="6 7" key="1">
    <citation type="journal article" date="2020" name="Elife">
        <title>Loss of centromere function drives karyotype evolution in closely related Malassezia species.</title>
        <authorList>
            <person name="Sankaranarayanan S.R."/>
            <person name="Ianiri G."/>
            <person name="Coelho M.A."/>
            <person name="Reza M.H."/>
            <person name="Thimmappa B.C."/>
            <person name="Ganguly P."/>
            <person name="Vadnala R.N."/>
            <person name="Sun S."/>
            <person name="Siddharthan R."/>
            <person name="Tellgren-Roth C."/>
            <person name="Dawson T.L."/>
            <person name="Heitman J."/>
            <person name="Sanyal K."/>
        </authorList>
    </citation>
    <scope>NUCLEOTIDE SEQUENCE [LARGE SCALE GENOMIC DNA]</scope>
    <source>
        <strain evidence="6">CBS14141</strain>
    </source>
</reference>
<evidence type="ECO:0000256" key="4">
    <source>
        <dbReference type="ARBA" id="ARBA00022801"/>
    </source>
</evidence>